<name>A0A195E4Z5_9HYME</name>
<proteinExistence type="predicted"/>
<organism evidence="1 2">
    <name type="scientific">Trachymyrmex cornetzi</name>
    <dbReference type="NCBI Taxonomy" id="471704"/>
    <lineage>
        <taxon>Eukaryota</taxon>
        <taxon>Metazoa</taxon>
        <taxon>Ecdysozoa</taxon>
        <taxon>Arthropoda</taxon>
        <taxon>Hexapoda</taxon>
        <taxon>Insecta</taxon>
        <taxon>Pterygota</taxon>
        <taxon>Neoptera</taxon>
        <taxon>Endopterygota</taxon>
        <taxon>Hymenoptera</taxon>
        <taxon>Apocrita</taxon>
        <taxon>Aculeata</taxon>
        <taxon>Formicoidea</taxon>
        <taxon>Formicidae</taxon>
        <taxon>Myrmicinae</taxon>
        <taxon>Trachymyrmex</taxon>
    </lineage>
</organism>
<dbReference type="Proteomes" id="UP000078492">
    <property type="component" value="Unassembled WGS sequence"/>
</dbReference>
<dbReference type="EMBL" id="KQ979657">
    <property type="protein sequence ID" value="KYN19929.1"/>
    <property type="molecule type" value="Genomic_DNA"/>
</dbReference>
<dbReference type="STRING" id="471704.A0A195E4Z5"/>
<reference evidence="1 2" key="1">
    <citation type="submission" date="2015-09" db="EMBL/GenBank/DDBJ databases">
        <title>Trachymyrmex cornetzi WGS genome.</title>
        <authorList>
            <person name="Nygaard S."/>
            <person name="Hu H."/>
            <person name="Boomsma J."/>
            <person name="Zhang G."/>
        </authorList>
    </citation>
    <scope>NUCLEOTIDE SEQUENCE [LARGE SCALE GENOMIC DNA]</scope>
    <source>
        <strain evidence="1">Tcor2-1</strain>
        <tissue evidence="1">Whole body</tissue>
    </source>
</reference>
<dbReference type="Pfam" id="PF21711">
    <property type="entry name" value="DCTN5"/>
    <property type="match status" value="1"/>
</dbReference>
<evidence type="ECO:0000313" key="2">
    <source>
        <dbReference type="Proteomes" id="UP000078492"/>
    </source>
</evidence>
<protein>
    <submittedName>
        <fullName evidence="1">Dynactin subunit 5</fullName>
    </submittedName>
</protein>
<dbReference type="AlphaFoldDB" id="A0A195E4Z5"/>
<accession>A0A195E4Z5</accession>
<sequence length="80" mass="9055">MKFSWGVAFFPPTMGNHVFVEELVIVANAPAIPSHSIVFVSLQDRQSVLKNCCHIEDSAIVTIMVDFTKNYYEHFLPARV</sequence>
<keyword evidence="2" id="KW-1185">Reference proteome</keyword>
<gene>
    <name evidence="1" type="ORF">ALC57_07698</name>
</gene>
<evidence type="ECO:0000313" key="1">
    <source>
        <dbReference type="EMBL" id="KYN19929.1"/>
    </source>
</evidence>